<feature type="compositionally biased region" description="Basic and acidic residues" evidence="1">
    <location>
        <begin position="54"/>
        <end position="68"/>
    </location>
</feature>
<evidence type="ECO:0000256" key="1">
    <source>
        <dbReference type="SAM" id="MobiDB-lite"/>
    </source>
</evidence>
<organism evidence="2 3">
    <name type="scientific">Streptomyces violascens</name>
    <dbReference type="NCBI Taxonomy" id="67381"/>
    <lineage>
        <taxon>Bacteria</taxon>
        <taxon>Bacillati</taxon>
        <taxon>Actinomycetota</taxon>
        <taxon>Actinomycetes</taxon>
        <taxon>Kitasatosporales</taxon>
        <taxon>Streptomycetaceae</taxon>
        <taxon>Streptomyces</taxon>
    </lineage>
</organism>
<gene>
    <name evidence="2" type="ORF">Sviol_45630</name>
</gene>
<dbReference type="Proteomes" id="UP001050808">
    <property type="component" value="Unassembled WGS sequence"/>
</dbReference>
<accession>A0ABQ3QSE2</accession>
<comment type="caution">
    <text evidence="2">The sequence shown here is derived from an EMBL/GenBank/DDBJ whole genome shotgun (WGS) entry which is preliminary data.</text>
</comment>
<feature type="region of interest" description="Disordered" evidence="1">
    <location>
        <begin position="42"/>
        <end position="98"/>
    </location>
</feature>
<evidence type="ECO:0000313" key="3">
    <source>
        <dbReference type="Proteomes" id="UP001050808"/>
    </source>
</evidence>
<sequence length="98" mass="10498">MLATSVFGAEVLELEVLELRAQLGPDILLGLLGELPDLPIRAATESAESGSDGSDDRDNSRNGEHQAQKEQQPLLGTRRMGLKHGHGVTSGTRLIQAR</sequence>
<evidence type="ECO:0000313" key="2">
    <source>
        <dbReference type="EMBL" id="GHI40155.1"/>
    </source>
</evidence>
<feature type="compositionally biased region" description="Polar residues" evidence="1">
    <location>
        <begin position="89"/>
        <end position="98"/>
    </location>
</feature>
<name>A0ABQ3QSE2_9ACTN</name>
<protein>
    <submittedName>
        <fullName evidence="2">Uncharacterized protein</fullName>
    </submittedName>
</protein>
<keyword evidence="3" id="KW-1185">Reference proteome</keyword>
<dbReference type="EMBL" id="BNDY01000017">
    <property type="protein sequence ID" value="GHI40155.1"/>
    <property type="molecule type" value="Genomic_DNA"/>
</dbReference>
<reference evidence="2" key="1">
    <citation type="submission" date="2024-05" db="EMBL/GenBank/DDBJ databases">
        <title>Whole genome shotgun sequence of Streptomyces violascens NBRC 12920.</title>
        <authorList>
            <person name="Komaki H."/>
            <person name="Tamura T."/>
        </authorList>
    </citation>
    <scope>NUCLEOTIDE SEQUENCE</scope>
    <source>
        <strain evidence="2">NBRC 12920</strain>
    </source>
</reference>
<proteinExistence type="predicted"/>